<comment type="caution">
    <text evidence="2">The sequence shown here is derived from an EMBL/GenBank/DDBJ whole genome shotgun (WGS) entry which is preliminary data.</text>
</comment>
<dbReference type="SUPFAM" id="SSF51182">
    <property type="entry name" value="RmlC-like cupins"/>
    <property type="match status" value="1"/>
</dbReference>
<dbReference type="EMBL" id="BARS01055484">
    <property type="protein sequence ID" value="GAG46133.1"/>
    <property type="molecule type" value="Genomic_DNA"/>
</dbReference>
<evidence type="ECO:0000259" key="1">
    <source>
        <dbReference type="Pfam" id="PF07883"/>
    </source>
</evidence>
<proteinExistence type="predicted"/>
<sequence>VESRPAREAGAQNVHVRWLISDEDGAPNFCMRRFELAQDGSTPRHSHPWEHEVYILEGEGSVLCKGSWKAFRPGDVIYIPGEEEHSFRADRGCEVAFLCLIPKEGKQR</sequence>
<name>X0YBP3_9ZZZZ</name>
<organism evidence="2">
    <name type="scientific">marine sediment metagenome</name>
    <dbReference type="NCBI Taxonomy" id="412755"/>
    <lineage>
        <taxon>unclassified sequences</taxon>
        <taxon>metagenomes</taxon>
        <taxon>ecological metagenomes</taxon>
    </lineage>
</organism>
<dbReference type="InterPro" id="IPR013096">
    <property type="entry name" value="Cupin_2"/>
</dbReference>
<dbReference type="Gene3D" id="2.60.120.10">
    <property type="entry name" value="Jelly Rolls"/>
    <property type="match status" value="1"/>
</dbReference>
<feature type="non-terminal residue" evidence="2">
    <location>
        <position position="1"/>
    </location>
</feature>
<accession>X0YBP3</accession>
<dbReference type="AlphaFoldDB" id="X0YBP3"/>
<dbReference type="InterPro" id="IPR011051">
    <property type="entry name" value="RmlC_Cupin_sf"/>
</dbReference>
<feature type="domain" description="Cupin type-2" evidence="1">
    <location>
        <begin position="33"/>
        <end position="99"/>
    </location>
</feature>
<evidence type="ECO:0000313" key="2">
    <source>
        <dbReference type="EMBL" id="GAG46133.1"/>
    </source>
</evidence>
<gene>
    <name evidence="2" type="ORF">S01H1_81916</name>
</gene>
<dbReference type="PANTHER" id="PTHR37694">
    <property type="entry name" value="SLR8022 PROTEIN"/>
    <property type="match status" value="1"/>
</dbReference>
<dbReference type="PANTHER" id="PTHR37694:SF1">
    <property type="entry name" value="SLR8022 PROTEIN"/>
    <property type="match status" value="1"/>
</dbReference>
<dbReference type="InterPro" id="IPR014710">
    <property type="entry name" value="RmlC-like_jellyroll"/>
</dbReference>
<protein>
    <recommendedName>
        <fullName evidence="1">Cupin type-2 domain-containing protein</fullName>
    </recommendedName>
</protein>
<reference evidence="2" key="1">
    <citation type="journal article" date="2014" name="Front. Microbiol.">
        <title>High frequency of phylogenetically diverse reductive dehalogenase-homologous genes in deep subseafloor sedimentary metagenomes.</title>
        <authorList>
            <person name="Kawai M."/>
            <person name="Futagami T."/>
            <person name="Toyoda A."/>
            <person name="Takaki Y."/>
            <person name="Nishi S."/>
            <person name="Hori S."/>
            <person name="Arai W."/>
            <person name="Tsubouchi T."/>
            <person name="Morono Y."/>
            <person name="Uchiyama I."/>
            <person name="Ito T."/>
            <person name="Fujiyama A."/>
            <person name="Inagaki F."/>
            <person name="Takami H."/>
        </authorList>
    </citation>
    <scope>NUCLEOTIDE SEQUENCE</scope>
    <source>
        <strain evidence="2">Expedition CK06-06</strain>
    </source>
</reference>
<dbReference type="Pfam" id="PF07883">
    <property type="entry name" value="Cupin_2"/>
    <property type="match status" value="1"/>
</dbReference>
<dbReference type="CDD" id="cd02222">
    <property type="entry name" value="cupin_TM1459-like"/>
    <property type="match status" value="1"/>
</dbReference>